<evidence type="ECO:0000256" key="4">
    <source>
        <dbReference type="ARBA" id="ARBA00022475"/>
    </source>
</evidence>
<keyword evidence="10" id="KW-0739">Sodium transport</keyword>
<keyword evidence="9 12" id="KW-0472">Membrane</keyword>
<dbReference type="Pfam" id="PF00474">
    <property type="entry name" value="SSF"/>
    <property type="match status" value="1"/>
</dbReference>
<dbReference type="AlphaFoldDB" id="A0A1N6Y5Q8"/>
<evidence type="ECO:0000256" key="2">
    <source>
        <dbReference type="ARBA" id="ARBA00006434"/>
    </source>
</evidence>
<sequence>MSATLILSLIIGYFGILILISFLTGKSTDSDTFFLANRKSPWYVVAFGMIGATLSGVTFVSVPGMVRDLQFTYMQLVLGYLAGYVVIATVLLPLYYRLNLVSIYTYLDQRFGFWSYKTGAGFFLLSRTLGAAIRLFLVASVLQLAVFDEMGIPFAVTVGITILLIWAYTFRGGMKTIIWTDTFQTTAMLLAVGVSIWVVSDELNLGFQGMVDTISASEYGNVFNWEYKENTYFLKQFFSGAFITIVMTGLDQDMMQKNLSCKNIGEAQKNMFWFSVILVVVNVMFLSLGALLYLYASAKGIDLPARGDDVFPFLALNHFPAVVGIAFILGIIAIAYASADSALTSLTTSFCVDFLNFKERNEHERVRLRYIVHIGFSVVMMLVILAVNEINSQSLISTLLQVAGYTYGPLLGLYTFGLYTRRQVRDRFVPAICLVAPMLTYLISANSAEWFNGYTFGFEVLILNGFLTFVGLWAISFESGFSGFKSLPTPMDLQD</sequence>
<feature type="transmembrane region" description="Helical" evidence="12">
    <location>
        <begin position="454"/>
        <end position="475"/>
    </location>
</feature>
<keyword evidence="7" id="KW-0915">Sodium</keyword>
<evidence type="ECO:0000256" key="10">
    <source>
        <dbReference type="ARBA" id="ARBA00023201"/>
    </source>
</evidence>
<dbReference type="CDD" id="cd10326">
    <property type="entry name" value="SLC5sbd_NIS-like"/>
    <property type="match status" value="1"/>
</dbReference>
<dbReference type="STRING" id="1077936.SAMN05421545_2275"/>
<keyword evidence="14" id="KW-1185">Reference proteome</keyword>
<gene>
    <name evidence="13" type="ORF">SAMN05421545_2275</name>
</gene>
<feature type="transmembrane region" description="Helical" evidence="12">
    <location>
        <begin position="315"/>
        <end position="337"/>
    </location>
</feature>
<organism evidence="13 14">
    <name type="scientific">Pontibacter lucknowensis</name>
    <dbReference type="NCBI Taxonomy" id="1077936"/>
    <lineage>
        <taxon>Bacteria</taxon>
        <taxon>Pseudomonadati</taxon>
        <taxon>Bacteroidota</taxon>
        <taxon>Cytophagia</taxon>
        <taxon>Cytophagales</taxon>
        <taxon>Hymenobacteraceae</taxon>
        <taxon>Pontibacter</taxon>
    </lineage>
</organism>
<dbReference type="GO" id="GO:0006814">
    <property type="term" value="P:sodium ion transport"/>
    <property type="evidence" value="ECO:0007669"/>
    <property type="project" value="UniProtKB-KW"/>
</dbReference>
<feature type="transmembrane region" description="Helical" evidence="12">
    <location>
        <begin position="119"/>
        <end position="146"/>
    </location>
</feature>
<evidence type="ECO:0000256" key="11">
    <source>
        <dbReference type="RuleBase" id="RU362091"/>
    </source>
</evidence>
<feature type="transmembrane region" description="Helical" evidence="12">
    <location>
        <begin position="428"/>
        <end position="448"/>
    </location>
</feature>
<evidence type="ECO:0000256" key="3">
    <source>
        <dbReference type="ARBA" id="ARBA00022448"/>
    </source>
</evidence>
<evidence type="ECO:0000256" key="6">
    <source>
        <dbReference type="ARBA" id="ARBA00022989"/>
    </source>
</evidence>
<dbReference type="GO" id="GO:0015293">
    <property type="term" value="F:symporter activity"/>
    <property type="evidence" value="ECO:0007669"/>
    <property type="project" value="TreeGrafter"/>
</dbReference>
<dbReference type="Gene3D" id="1.20.1730.10">
    <property type="entry name" value="Sodium/glucose cotransporter"/>
    <property type="match status" value="1"/>
</dbReference>
<feature type="transmembrane region" description="Helical" evidence="12">
    <location>
        <begin position="152"/>
        <end position="170"/>
    </location>
</feature>
<dbReference type="PANTHER" id="PTHR42985">
    <property type="entry name" value="SODIUM-COUPLED MONOCARBOXYLATE TRANSPORTER"/>
    <property type="match status" value="1"/>
</dbReference>
<feature type="transmembrane region" description="Helical" evidence="12">
    <location>
        <begin position="182"/>
        <end position="200"/>
    </location>
</feature>
<dbReference type="OrthoDB" id="891563at2"/>
<dbReference type="InterPro" id="IPR001734">
    <property type="entry name" value="Na/solute_symporter"/>
</dbReference>
<reference evidence="14" key="1">
    <citation type="submission" date="2017-01" db="EMBL/GenBank/DDBJ databases">
        <authorList>
            <person name="Varghese N."/>
            <person name="Submissions S."/>
        </authorList>
    </citation>
    <scope>NUCLEOTIDE SEQUENCE [LARGE SCALE GENOMIC DNA]</scope>
    <source>
        <strain evidence="14">DM9</strain>
    </source>
</reference>
<evidence type="ECO:0000256" key="9">
    <source>
        <dbReference type="ARBA" id="ARBA00023136"/>
    </source>
</evidence>
<evidence type="ECO:0000313" key="13">
    <source>
        <dbReference type="EMBL" id="SIR09809.1"/>
    </source>
</evidence>
<feature type="transmembrane region" description="Helical" evidence="12">
    <location>
        <begin position="368"/>
        <end position="388"/>
    </location>
</feature>
<feature type="transmembrane region" description="Helical" evidence="12">
    <location>
        <begin position="6"/>
        <end position="23"/>
    </location>
</feature>
<feature type="transmembrane region" description="Helical" evidence="12">
    <location>
        <begin position="78"/>
        <end position="98"/>
    </location>
</feature>
<dbReference type="GO" id="GO:0005886">
    <property type="term" value="C:plasma membrane"/>
    <property type="evidence" value="ECO:0007669"/>
    <property type="project" value="UniProtKB-SubCell"/>
</dbReference>
<evidence type="ECO:0000256" key="12">
    <source>
        <dbReference type="SAM" id="Phobius"/>
    </source>
</evidence>
<keyword evidence="4" id="KW-1003">Cell membrane</keyword>
<evidence type="ECO:0000256" key="8">
    <source>
        <dbReference type="ARBA" id="ARBA00023065"/>
    </source>
</evidence>
<dbReference type="InterPro" id="IPR038377">
    <property type="entry name" value="Na/Glc_symporter_sf"/>
</dbReference>
<evidence type="ECO:0000256" key="7">
    <source>
        <dbReference type="ARBA" id="ARBA00023053"/>
    </source>
</evidence>
<feature type="transmembrane region" description="Helical" evidence="12">
    <location>
        <begin position="43"/>
        <end position="66"/>
    </location>
</feature>
<dbReference type="PANTHER" id="PTHR42985:SF47">
    <property type="entry name" value="INTEGRAL MEMBRANE TRANSPORT PROTEIN"/>
    <property type="match status" value="1"/>
</dbReference>
<feature type="transmembrane region" description="Helical" evidence="12">
    <location>
        <begin position="394"/>
        <end position="416"/>
    </location>
</feature>
<feature type="transmembrane region" description="Helical" evidence="12">
    <location>
        <begin position="232"/>
        <end position="250"/>
    </location>
</feature>
<name>A0A1N6Y5Q8_9BACT</name>
<comment type="subcellular location">
    <subcellularLocation>
        <location evidence="1">Cell membrane</location>
        <topology evidence="1">Multi-pass membrane protein</topology>
    </subcellularLocation>
</comment>
<keyword evidence="8" id="KW-0406">Ion transport</keyword>
<evidence type="ECO:0000256" key="5">
    <source>
        <dbReference type="ARBA" id="ARBA00022692"/>
    </source>
</evidence>
<dbReference type="Proteomes" id="UP000185924">
    <property type="component" value="Unassembled WGS sequence"/>
</dbReference>
<keyword evidence="3" id="KW-0813">Transport</keyword>
<evidence type="ECO:0000313" key="14">
    <source>
        <dbReference type="Proteomes" id="UP000185924"/>
    </source>
</evidence>
<proteinExistence type="inferred from homology"/>
<accession>A0A1N6Y5Q8</accession>
<dbReference type="InterPro" id="IPR051163">
    <property type="entry name" value="Sodium:Solute_Symporter_SSF"/>
</dbReference>
<keyword evidence="5 12" id="KW-0812">Transmembrane</keyword>
<evidence type="ECO:0000256" key="1">
    <source>
        <dbReference type="ARBA" id="ARBA00004651"/>
    </source>
</evidence>
<protein>
    <submittedName>
        <fullName evidence="13">Na+/proline symporter</fullName>
    </submittedName>
</protein>
<dbReference type="PROSITE" id="PS50283">
    <property type="entry name" value="NA_SOLUT_SYMP_3"/>
    <property type="match status" value="1"/>
</dbReference>
<dbReference type="EMBL" id="FTNM01000003">
    <property type="protein sequence ID" value="SIR09809.1"/>
    <property type="molecule type" value="Genomic_DNA"/>
</dbReference>
<comment type="similarity">
    <text evidence="2 11">Belongs to the sodium:solute symporter (SSF) (TC 2.A.21) family.</text>
</comment>
<keyword evidence="6 12" id="KW-1133">Transmembrane helix</keyword>
<dbReference type="RefSeq" id="WP_076422192.1">
    <property type="nucleotide sequence ID" value="NZ_FTNM01000003.1"/>
</dbReference>
<feature type="transmembrane region" description="Helical" evidence="12">
    <location>
        <begin position="271"/>
        <end position="295"/>
    </location>
</feature>